<accession>A0ACC2LBA1</accession>
<evidence type="ECO:0000313" key="1">
    <source>
        <dbReference type="EMBL" id="KAJ8630486.1"/>
    </source>
</evidence>
<sequence length="107" mass="11979">MLLRGVFGQLTRGIVCTMTVYPSFLLTSVLYRDKALVYRGPSTGDFFPLRLSICLCPKISLKYHPAPFLSIVCISGSGFDSSSVQNQIPQSFSKFFFLVGDRTFHRS</sequence>
<proteinExistence type="predicted"/>
<name>A0ACC2LBA1_PERAE</name>
<keyword evidence="2" id="KW-1185">Reference proteome</keyword>
<gene>
    <name evidence="1" type="ORF">MRB53_023809</name>
</gene>
<comment type="caution">
    <text evidence="1">The sequence shown here is derived from an EMBL/GenBank/DDBJ whole genome shotgun (WGS) entry which is preliminary data.</text>
</comment>
<evidence type="ECO:0000313" key="2">
    <source>
        <dbReference type="Proteomes" id="UP001234297"/>
    </source>
</evidence>
<organism evidence="1 2">
    <name type="scientific">Persea americana</name>
    <name type="common">Avocado</name>
    <dbReference type="NCBI Taxonomy" id="3435"/>
    <lineage>
        <taxon>Eukaryota</taxon>
        <taxon>Viridiplantae</taxon>
        <taxon>Streptophyta</taxon>
        <taxon>Embryophyta</taxon>
        <taxon>Tracheophyta</taxon>
        <taxon>Spermatophyta</taxon>
        <taxon>Magnoliopsida</taxon>
        <taxon>Magnoliidae</taxon>
        <taxon>Laurales</taxon>
        <taxon>Lauraceae</taxon>
        <taxon>Persea</taxon>
    </lineage>
</organism>
<dbReference type="Proteomes" id="UP001234297">
    <property type="component" value="Chromosome 7"/>
</dbReference>
<protein>
    <submittedName>
        <fullName evidence="1">Uncharacterized protein</fullName>
    </submittedName>
</protein>
<dbReference type="EMBL" id="CM056815">
    <property type="protein sequence ID" value="KAJ8630486.1"/>
    <property type="molecule type" value="Genomic_DNA"/>
</dbReference>
<reference evidence="1 2" key="1">
    <citation type="journal article" date="2022" name="Hortic Res">
        <title>A haplotype resolved chromosomal level avocado genome allows analysis of novel avocado genes.</title>
        <authorList>
            <person name="Nath O."/>
            <person name="Fletcher S.J."/>
            <person name="Hayward A."/>
            <person name="Shaw L.M."/>
            <person name="Masouleh A.K."/>
            <person name="Furtado A."/>
            <person name="Henry R.J."/>
            <person name="Mitter N."/>
        </authorList>
    </citation>
    <scope>NUCLEOTIDE SEQUENCE [LARGE SCALE GENOMIC DNA]</scope>
    <source>
        <strain evidence="2">cv. Hass</strain>
    </source>
</reference>